<protein>
    <submittedName>
        <fullName evidence="2">Uncharacterized protein</fullName>
    </submittedName>
</protein>
<evidence type="ECO:0000313" key="2">
    <source>
        <dbReference type="EMBL" id="SDW23479.1"/>
    </source>
</evidence>
<keyword evidence="3" id="KW-1185">Reference proteome</keyword>
<dbReference type="RefSeq" id="WP_093028219.1">
    <property type="nucleotide sequence ID" value="NZ_FNNZ01000002.1"/>
</dbReference>
<gene>
    <name evidence="2" type="ORF">SAMN05421783_102191</name>
</gene>
<evidence type="ECO:0000256" key="1">
    <source>
        <dbReference type="SAM" id="Phobius"/>
    </source>
</evidence>
<evidence type="ECO:0000313" key="3">
    <source>
        <dbReference type="Proteomes" id="UP000198816"/>
    </source>
</evidence>
<keyword evidence="1" id="KW-0812">Transmembrane</keyword>
<dbReference type="Proteomes" id="UP000198816">
    <property type="component" value="Unassembled WGS sequence"/>
</dbReference>
<dbReference type="AlphaFoldDB" id="A0A1H2RXZ0"/>
<name>A0A1H2RXZ0_THIRO</name>
<keyword evidence="1" id="KW-0472">Membrane</keyword>
<accession>A0A1H2RXZ0</accession>
<sequence length="418" mass="45493">MIGLFRWSIGLLLIATIGLGAVLVFDRAPRVPQDTTLTEAQRTWARGWLAANRPRGMREGEQATLTLSQTEANLLANYLVDLLGEGRAQVALQSGRARLSASLALPWDPQHSFVNLELTLVEDAPLPRVENARLAGLPLPGGLFQSLVGRFVTALDHADVVEQVRLEADRIQVSYAWREGILEDIGSGLVPRIELDRMLGYQTALAAYIETRPARRPIELADLLSHLLTLDPAMTPATQPDADPIARNRAVILVLAAYVNGKGLLDRGVTSTPANRPRQHAVLLQGRRDLAQHFMTSAALAAKGGGMLSNLAGLLKEATDAERGSGYSFADLAANRAGIRFAQLATGNPTDARALRMFARRGMSEDDFMPPIDGLPEGLAERNFKADFGDAQSTAYQRMITLIDGRIDARPLFRERPS</sequence>
<keyword evidence="1" id="KW-1133">Transmembrane helix</keyword>
<proteinExistence type="predicted"/>
<organism evidence="2 3">
    <name type="scientific">Thiocapsa roseopersicina</name>
    <dbReference type="NCBI Taxonomy" id="1058"/>
    <lineage>
        <taxon>Bacteria</taxon>
        <taxon>Pseudomonadati</taxon>
        <taxon>Pseudomonadota</taxon>
        <taxon>Gammaproteobacteria</taxon>
        <taxon>Chromatiales</taxon>
        <taxon>Chromatiaceae</taxon>
        <taxon>Thiocapsa</taxon>
    </lineage>
</organism>
<dbReference type="EMBL" id="FNNZ01000002">
    <property type="protein sequence ID" value="SDW23479.1"/>
    <property type="molecule type" value="Genomic_DNA"/>
</dbReference>
<reference evidence="3" key="1">
    <citation type="submission" date="2016-10" db="EMBL/GenBank/DDBJ databases">
        <authorList>
            <person name="Varghese N."/>
            <person name="Submissions S."/>
        </authorList>
    </citation>
    <scope>NUCLEOTIDE SEQUENCE [LARGE SCALE GENOMIC DNA]</scope>
    <source>
        <strain evidence="3">DSM 217</strain>
    </source>
</reference>
<dbReference type="STRING" id="1058.SAMN05421783_102191"/>
<dbReference type="OrthoDB" id="9997at2"/>
<feature type="transmembrane region" description="Helical" evidence="1">
    <location>
        <begin position="7"/>
        <end position="25"/>
    </location>
</feature>